<dbReference type="Gene3D" id="3.30.450.20">
    <property type="entry name" value="PAS domain"/>
    <property type="match status" value="2"/>
</dbReference>
<evidence type="ECO:0000256" key="2">
    <source>
        <dbReference type="ARBA" id="ARBA00004651"/>
    </source>
</evidence>
<keyword evidence="7 14" id="KW-0812">Transmembrane</keyword>
<dbReference type="InterPro" id="IPR029151">
    <property type="entry name" value="Sensor-like_sf"/>
</dbReference>
<dbReference type="InterPro" id="IPR057640">
    <property type="entry name" value="Cache_WalK"/>
</dbReference>
<keyword evidence="8" id="KW-0547">Nucleotide-binding</keyword>
<comment type="caution">
    <text evidence="17">The sequence shown here is derived from an EMBL/GenBank/DDBJ whole genome shotgun (WGS) entry which is preliminary data.</text>
</comment>
<keyword evidence="11 14" id="KW-1133">Transmembrane helix</keyword>
<keyword evidence="18" id="KW-1185">Reference proteome</keyword>
<evidence type="ECO:0000256" key="7">
    <source>
        <dbReference type="ARBA" id="ARBA00022692"/>
    </source>
</evidence>
<dbReference type="SMART" id="SM00304">
    <property type="entry name" value="HAMP"/>
    <property type="match status" value="1"/>
</dbReference>
<keyword evidence="5" id="KW-0597">Phosphoprotein</keyword>
<evidence type="ECO:0000256" key="3">
    <source>
        <dbReference type="ARBA" id="ARBA00012438"/>
    </source>
</evidence>
<dbReference type="SUPFAM" id="SSF47384">
    <property type="entry name" value="Homodimeric domain of signal transducing histidine kinase"/>
    <property type="match status" value="1"/>
</dbReference>
<keyword evidence="4" id="KW-1003">Cell membrane</keyword>
<dbReference type="SUPFAM" id="SSF103190">
    <property type="entry name" value="Sensory domain-like"/>
    <property type="match status" value="1"/>
</dbReference>
<sequence length="588" mass="65301">MFRSIRGKLVLIYLLLILFAMQLIGVYFIRSVNSYFLGNFSTTVNTQARFISGQMERYMEKEITPDTVKDIDNLIASFASAESEIYVLNKTGTILSTSVDRSYVGQKRLRTEVTRALLGTKDEVIREDAQTGQRYTFLAVPVKNGSEVVGAVYMIAPMTKIYKTIKEINMMFYTGLLIALAMTAILGVALARTITNPIVEITKKAKAMARGDFNQVVHVRSDDEIGQLGETFNFLIQRLKGALSENEQEREKLEAILTHLSDGVIAVDSSNQILLINPAAKLLLDCQEDPVGQPISQLLIIDEESDSSGSLLAGREMQFKGPKGRILQAYASPIRGEQGNTGLVIVIRDKTEEEREEQARRDFVANVSHEIRTPLTTIKSYLEALEDGAVEDSVLRTRFLQVIHNETDRMVRMVGELLHLSKLDAGKMQWSFTPVNLVQILDDVADRFAFQCRQQEISLFVDTTSSLPNVCADPDKLDQVLDNLVSNAIKHTPPKGMIRLEAASAQDVMQVKVVDSGMGIPPQDLPRIFERFYRVDKARSRKLGGTGLGLSIAKQIIEAHGGTIRIESVVDQGTTVIFTLPLAKEGIA</sequence>
<dbReference type="PROSITE" id="PS50885">
    <property type="entry name" value="HAMP"/>
    <property type="match status" value="1"/>
</dbReference>
<dbReference type="Gene3D" id="3.30.565.10">
    <property type="entry name" value="Histidine kinase-like ATPase, C-terminal domain"/>
    <property type="match status" value="1"/>
</dbReference>
<dbReference type="Proteomes" id="UP001596002">
    <property type="component" value="Unassembled WGS sequence"/>
</dbReference>
<keyword evidence="13 14" id="KW-0472">Membrane</keyword>
<reference evidence="18" key="1">
    <citation type="journal article" date="2019" name="Int. J. Syst. Evol. Microbiol.">
        <title>The Global Catalogue of Microorganisms (GCM) 10K type strain sequencing project: providing services to taxonomists for standard genome sequencing and annotation.</title>
        <authorList>
            <consortium name="The Broad Institute Genomics Platform"/>
            <consortium name="The Broad Institute Genome Sequencing Center for Infectious Disease"/>
            <person name="Wu L."/>
            <person name="Ma J."/>
        </authorList>
    </citation>
    <scope>NUCLEOTIDE SEQUENCE [LARGE SCALE GENOMIC DNA]</scope>
    <source>
        <strain evidence="18">WYCCWR 12678</strain>
    </source>
</reference>
<dbReference type="InterPro" id="IPR050351">
    <property type="entry name" value="BphY/WalK/GraS-like"/>
</dbReference>
<dbReference type="InterPro" id="IPR036097">
    <property type="entry name" value="HisK_dim/P_sf"/>
</dbReference>
<accession>A0ABV9PXM9</accession>
<dbReference type="InterPro" id="IPR000014">
    <property type="entry name" value="PAS"/>
</dbReference>
<evidence type="ECO:0000256" key="12">
    <source>
        <dbReference type="ARBA" id="ARBA00023012"/>
    </source>
</evidence>
<evidence type="ECO:0000313" key="18">
    <source>
        <dbReference type="Proteomes" id="UP001596002"/>
    </source>
</evidence>
<dbReference type="Pfam" id="PF00512">
    <property type="entry name" value="HisKA"/>
    <property type="match status" value="1"/>
</dbReference>
<comment type="subcellular location">
    <subcellularLocation>
        <location evidence="2">Cell membrane</location>
        <topology evidence="2">Multi-pass membrane protein</topology>
    </subcellularLocation>
</comment>
<dbReference type="InterPro" id="IPR003660">
    <property type="entry name" value="HAMP_dom"/>
</dbReference>
<dbReference type="PROSITE" id="PS50109">
    <property type="entry name" value="HIS_KIN"/>
    <property type="match status" value="1"/>
</dbReference>
<comment type="catalytic activity">
    <reaction evidence="1">
        <text>ATP + protein L-histidine = ADP + protein N-phospho-L-histidine.</text>
        <dbReference type="EC" id="2.7.13.3"/>
    </reaction>
</comment>
<dbReference type="Pfam" id="PF00672">
    <property type="entry name" value="HAMP"/>
    <property type="match status" value="1"/>
</dbReference>
<evidence type="ECO:0000259" key="16">
    <source>
        <dbReference type="PROSITE" id="PS50885"/>
    </source>
</evidence>
<feature type="transmembrane region" description="Helical" evidence="14">
    <location>
        <begin position="9"/>
        <end position="29"/>
    </location>
</feature>
<feature type="domain" description="HAMP" evidence="16">
    <location>
        <begin position="192"/>
        <end position="244"/>
    </location>
</feature>
<evidence type="ECO:0000256" key="1">
    <source>
        <dbReference type="ARBA" id="ARBA00000085"/>
    </source>
</evidence>
<dbReference type="GO" id="GO:0005524">
    <property type="term" value="F:ATP binding"/>
    <property type="evidence" value="ECO:0007669"/>
    <property type="project" value="UniProtKB-KW"/>
</dbReference>
<dbReference type="CDD" id="cd06225">
    <property type="entry name" value="HAMP"/>
    <property type="match status" value="1"/>
</dbReference>
<dbReference type="SUPFAM" id="SSF158472">
    <property type="entry name" value="HAMP domain-like"/>
    <property type="match status" value="1"/>
</dbReference>
<evidence type="ECO:0000256" key="6">
    <source>
        <dbReference type="ARBA" id="ARBA00022679"/>
    </source>
</evidence>
<dbReference type="SMART" id="SM00387">
    <property type="entry name" value="HATPase_c"/>
    <property type="match status" value="1"/>
</dbReference>
<evidence type="ECO:0000259" key="15">
    <source>
        <dbReference type="PROSITE" id="PS50109"/>
    </source>
</evidence>
<dbReference type="Pfam" id="PF23846">
    <property type="entry name" value="Cache_WalK"/>
    <property type="match status" value="1"/>
</dbReference>
<evidence type="ECO:0000256" key="10">
    <source>
        <dbReference type="ARBA" id="ARBA00022840"/>
    </source>
</evidence>
<evidence type="ECO:0000256" key="13">
    <source>
        <dbReference type="ARBA" id="ARBA00023136"/>
    </source>
</evidence>
<keyword evidence="9" id="KW-0418">Kinase</keyword>
<dbReference type="RefSeq" id="WP_380024467.1">
    <property type="nucleotide sequence ID" value="NZ_JBHSHC010000024.1"/>
</dbReference>
<dbReference type="CDD" id="cd00075">
    <property type="entry name" value="HATPase"/>
    <property type="match status" value="1"/>
</dbReference>
<protein>
    <recommendedName>
        <fullName evidence="3">histidine kinase</fullName>
        <ecNumber evidence="3">2.7.13.3</ecNumber>
    </recommendedName>
</protein>
<dbReference type="Pfam" id="PF02518">
    <property type="entry name" value="HATPase_c"/>
    <property type="match status" value="1"/>
</dbReference>
<feature type="transmembrane region" description="Helical" evidence="14">
    <location>
        <begin position="170"/>
        <end position="191"/>
    </location>
</feature>
<dbReference type="CDD" id="cd00082">
    <property type="entry name" value="HisKA"/>
    <property type="match status" value="1"/>
</dbReference>
<dbReference type="EMBL" id="JBHSHC010000024">
    <property type="protein sequence ID" value="MFC4766570.1"/>
    <property type="molecule type" value="Genomic_DNA"/>
</dbReference>
<keyword evidence="6" id="KW-0808">Transferase</keyword>
<evidence type="ECO:0000256" key="4">
    <source>
        <dbReference type="ARBA" id="ARBA00022475"/>
    </source>
</evidence>
<dbReference type="PANTHER" id="PTHR45453">
    <property type="entry name" value="PHOSPHATE REGULON SENSOR PROTEIN PHOR"/>
    <property type="match status" value="1"/>
</dbReference>
<evidence type="ECO:0000256" key="14">
    <source>
        <dbReference type="SAM" id="Phobius"/>
    </source>
</evidence>
<dbReference type="Gene3D" id="1.10.8.500">
    <property type="entry name" value="HAMP domain in histidine kinase"/>
    <property type="match status" value="1"/>
</dbReference>
<name>A0ABV9PXM9_9BACL</name>
<evidence type="ECO:0000256" key="8">
    <source>
        <dbReference type="ARBA" id="ARBA00022741"/>
    </source>
</evidence>
<feature type="domain" description="Histidine kinase" evidence="15">
    <location>
        <begin position="366"/>
        <end position="584"/>
    </location>
</feature>
<evidence type="ECO:0000256" key="11">
    <source>
        <dbReference type="ARBA" id="ARBA00022989"/>
    </source>
</evidence>
<dbReference type="SUPFAM" id="SSF55874">
    <property type="entry name" value="ATPase domain of HSP90 chaperone/DNA topoisomerase II/histidine kinase"/>
    <property type="match status" value="1"/>
</dbReference>
<dbReference type="SMART" id="SM00388">
    <property type="entry name" value="HisKA"/>
    <property type="match status" value="1"/>
</dbReference>
<organism evidence="17 18">
    <name type="scientific">Effusibacillus consociatus</name>
    <dbReference type="NCBI Taxonomy" id="1117041"/>
    <lineage>
        <taxon>Bacteria</taxon>
        <taxon>Bacillati</taxon>
        <taxon>Bacillota</taxon>
        <taxon>Bacilli</taxon>
        <taxon>Bacillales</taxon>
        <taxon>Alicyclobacillaceae</taxon>
        <taxon>Effusibacillus</taxon>
    </lineage>
</organism>
<dbReference type="InterPro" id="IPR013767">
    <property type="entry name" value="PAS_fold"/>
</dbReference>
<dbReference type="Gene3D" id="1.10.287.130">
    <property type="match status" value="1"/>
</dbReference>
<dbReference type="SUPFAM" id="SSF55785">
    <property type="entry name" value="PYP-like sensor domain (PAS domain)"/>
    <property type="match status" value="1"/>
</dbReference>
<dbReference type="PRINTS" id="PR00344">
    <property type="entry name" value="BCTRLSENSOR"/>
</dbReference>
<keyword evidence="12" id="KW-0902">Two-component regulatory system</keyword>
<dbReference type="InterPro" id="IPR036890">
    <property type="entry name" value="HATPase_C_sf"/>
</dbReference>
<dbReference type="InterPro" id="IPR035965">
    <property type="entry name" value="PAS-like_dom_sf"/>
</dbReference>
<evidence type="ECO:0000256" key="5">
    <source>
        <dbReference type="ARBA" id="ARBA00022553"/>
    </source>
</evidence>
<keyword evidence="10 17" id="KW-0067">ATP-binding</keyword>
<evidence type="ECO:0000256" key="9">
    <source>
        <dbReference type="ARBA" id="ARBA00022777"/>
    </source>
</evidence>
<dbReference type="InterPro" id="IPR003661">
    <property type="entry name" value="HisK_dim/P_dom"/>
</dbReference>
<dbReference type="SMART" id="SM00091">
    <property type="entry name" value="PAS"/>
    <property type="match status" value="1"/>
</dbReference>
<dbReference type="InterPro" id="IPR004358">
    <property type="entry name" value="Sig_transdc_His_kin-like_C"/>
</dbReference>
<dbReference type="PANTHER" id="PTHR45453:SF1">
    <property type="entry name" value="PHOSPHATE REGULON SENSOR PROTEIN PHOR"/>
    <property type="match status" value="1"/>
</dbReference>
<dbReference type="CDD" id="cd00130">
    <property type="entry name" value="PAS"/>
    <property type="match status" value="1"/>
</dbReference>
<dbReference type="InterPro" id="IPR005467">
    <property type="entry name" value="His_kinase_dom"/>
</dbReference>
<dbReference type="InterPro" id="IPR003594">
    <property type="entry name" value="HATPase_dom"/>
</dbReference>
<proteinExistence type="predicted"/>
<evidence type="ECO:0000313" key="17">
    <source>
        <dbReference type="EMBL" id="MFC4766570.1"/>
    </source>
</evidence>
<gene>
    <name evidence="17" type="ORF">ACFO8Q_04150</name>
</gene>
<dbReference type="Pfam" id="PF00989">
    <property type="entry name" value="PAS"/>
    <property type="match status" value="1"/>
</dbReference>
<dbReference type="EC" id="2.7.13.3" evidence="3"/>